<evidence type="ECO:0000313" key="2">
    <source>
        <dbReference type="Proteomes" id="UP000321362"/>
    </source>
</evidence>
<reference evidence="1 2" key="1">
    <citation type="journal article" date="2013" name="J. Microbiol.">
        <title>Mucilaginibacter ginsenosidivorax sp. nov., with ginsenoside converting activity isolated from sediment.</title>
        <authorList>
            <person name="Kim J.K."/>
            <person name="Choi T.E."/>
            <person name="Liu Q.M."/>
            <person name="Park H.Y."/>
            <person name="Yi T.H."/>
            <person name="Yoon M.H."/>
            <person name="Kim S.C."/>
            <person name="Im W.T."/>
        </authorList>
    </citation>
    <scope>NUCLEOTIDE SEQUENCE [LARGE SCALE GENOMIC DNA]</scope>
    <source>
        <strain evidence="1 2">KHI28</strain>
    </source>
</reference>
<dbReference type="EMBL" id="CP042437">
    <property type="protein sequence ID" value="QEC78586.1"/>
    <property type="molecule type" value="Genomic_DNA"/>
</dbReference>
<dbReference type="AlphaFoldDB" id="A0A5B8W6N3"/>
<dbReference type="Proteomes" id="UP000321362">
    <property type="component" value="Chromosome"/>
</dbReference>
<accession>A0A5B8W6N3</accession>
<gene>
    <name evidence="1" type="ORF">FSB76_22525</name>
</gene>
<keyword evidence="2" id="KW-1185">Reference proteome</keyword>
<name>A0A5B8W6N3_9SPHI</name>
<evidence type="ECO:0000313" key="1">
    <source>
        <dbReference type="EMBL" id="QEC78586.1"/>
    </source>
</evidence>
<dbReference type="KEGG" id="mgk:FSB76_22525"/>
<organism evidence="1 2">
    <name type="scientific">Mucilaginibacter ginsenosidivorax</name>
    <dbReference type="NCBI Taxonomy" id="862126"/>
    <lineage>
        <taxon>Bacteria</taxon>
        <taxon>Pseudomonadati</taxon>
        <taxon>Bacteroidota</taxon>
        <taxon>Sphingobacteriia</taxon>
        <taxon>Sphingobacteriales</taxon>
        <taxon>Sphingobacteriaceae</taxon>
        <taxon>Mucilaginibacter</taxon>
    </lineage>
</organism>
<protein>
    <submittedName>
        <fullName evidence="1">Uncharacterized protein</fullName>
    </submittedName>
</protein>
<proteinExistence type="predicted"/>
<sequence length="67" mass="7737">MLKIKWLKNLFYQVHFGKTLIWPLIEAEYLRGGRAEQGCRKKYDPERSAGVEIFYSGTCLALAAEEV</sequence>
<dbReference type="RefSeq" id="WP_147057367.1">
    <property type="nucleotide sequence ID" value="NZ_CP042437.1"/>
</dbReference>